<protein>
    <recommendedName>
        <fullName evidence="4">Acyltransferase family protein</fullName>
    </recommendedName>
</protein>
<dbReference type="EMBL" id="FNGM01000009">
    <property type="protein sequence ID" value="SDM15093.1"/>
    <property type="molecule type" value="Genomic_DNA"/>
</dbReference>
<keyword evidence="1" id="KW-0812">Transmembrane</keyword>
<gene>
    <name evidence="2" type="ORF">SAMN05216191_109153</name>
</gene>
<evidence type="ECO:0000313" key="3">
    <source>
        <dbReference type="Proteomes" id="UP000182783"/>
    </source>
</evidence>
<evidence type="ECO:0000313" key="2">
    <source>
        <dbReference type="EMBL" id="SDM15093.1"/>
    </source>
</evidence>
<feature type="transmembrane region" description="Helical" evidence="1">
    <location>
        <begin position="42"/>
        <end position="62"/>
    </location>
</feature>
<sequence>MVSKTLTDSASGGLQPSFLETFCLHVDHVKNRQGNLRGARRLIALDAARGLAVIGMYLQHFALNEWNASIVSGNTTLLFVLCGGISYSIMAQRMKERITEAASFRAKMLARTCHAYIRRWLRKNCRLEAFFTIKPAAVKWQPPVLNVQDAPLQGNSYCLRT</sequence>
<dbReference type="Proteomes" id="UP000182783">
    <property type="component" value="Unassembled WGS sequence"/>
</dbReference>
<proteinExistence type="predicted"/>
<organism evidence="2 3">
    <name type="scientific">Paenibacillus jilunlii</name>
    <dbReference type="NCBI Taxonomy" id="682956"/>
    <lineage>
        <taxon>Bacteria</taxon>
        <taxon>Bacillati</taxon>
        <taxon>Bacillota</taxon>
        <taxon>Bacilli</taxon>
        <taxon>Bacillales</taxon>
        <taxon>Paenibacillaceae</taxon>
        <taxon>Paenibacillus</taxon>
    </lineage>
</organism>
<feature type="transmembrane region" description="Helical" evidence="1">
    <location>
        <begin position="68"/>
        <end position="89"/>
    </location>
</feature>
<keyword evidence="1" id="KW-0472">Membrane</keyword>
<dbReference type="AlphaFoldDB" id="A0A1G9QVX1"/>
<accession>A0A1G9QVX1</accession>
<evidence type="ECO:0008006" key="4">
    <source>
        <dbReference type="Google" id="ProtNLM"/>
    </source>
</evidence>
<keyword evidence="1" id="KW-1133">Transmembrane helix</keyword>
<reference evidence="2 3" key="1">
    <citation type="submission" date="2016-10" db="EMBL/GenBank/DDBJ databases">
        <authorList>
            <person name="de Groot N.N."/>
        </authorList>
    </citation>
    <scope>NUCLEOTIDE SEQUENCE [LARGE SCALE GENOMIC DNA]</scope>
    <source>
        <strain evidence="2 3">CGMCC 1.10239</strain>
    </source>
</reference>
<evidence type="ECO:0000256" key="1">
    <source>
        <dbReference type="SAM" id="Phobius"/>
    </source>
</evidence>
<name>A0A1G9QVX1_9BACL</name>